<keyword evidence="7" id="KW-1133">Transmembrane helix</keyword>
<dbReference type="InterPro" id="IPR004202">
    <property type="entry name" value="COX7C/Cox8"/>
</dbReference>
<dbReference type="Pfam" id="PF02935">
    <property type="entry name" value="COX7C"/>
    <property type="match status" value="1"/>
</dbReference>
<keyword evidence="6 7" id="KW-0472">Membrane</keyword>
<dbReference type="InParanoid" id="A0A165QRN6"/>
<keyword evidence="9" id="KW-1185">Reference proteome</keyword>
<dbReference type="Proteomes" id="UP000077266">
    <property type="component" value="Unassembled WGS sequence"/>
</dbReference>
<proteinExistence type="inferred from homology"/>
<keyword evidence="5 7" id="KW-0496">Mitochondrion</keyword>
<protein>
    <recommendedName>
        <fullName evidence="7">Cytochrome c oxidase subunit 8, mitochondrial</fullName>
    </recommendedName>
    <alternativeName>
        <fullName evidence="7">Cytochrome c oxidase polypeptide VIII</fullName>
    </alternativeName>
</protein>
<dbReference type="STRING" id="1314781.A0A165QRN6"/>
<dbReference type="GO" id="GO:0045277">
    <property type="term" value="C:respiratory chain complex IV"/>
    <property type="evidence" value="ECO:0007669"/>
    <property type="project" value="UniProtKB-UniRule"/>
</dbReference>
<keyword evidence="4 7" id="KW-0999">Mitochondrion inner membrane</keyword>
<dbReference type="UniPathway" id="UPA00705"/>
<dbReference type="Gene3D" id="4.10.49.10">
    <property type="entry name" value="Cytochrome c oxidase subunit VIIc"/>
    <property type="match status" value="1"/>
</dbReference>
<comment type="function">
    <text evidence="7">Component of the cytochrome c oxidase, the last enzyme in the mitochondrial electron transport chain which drives oxidative phosphorylation. The respiratory chain contains 3 multisubunit complexes succinate dehydrogenase (complex II, CII), ubiquinol-cytochrome c oxidoreductase (cytochrome b-c1 complex, complex III, CIII) and cytochrome c oxidase (complex IV, CIV), that cooperate to transfer electrons derived from NADH and succinate to molecular oxygen, creating an electrochemical gradient over the inner membrane that drives transmembrane transport and the ATP synthase. Cytochrome c oxidase is the component of the respiratory chain that catalyzes the reduction of oxygen to water. Electrons originating from reduced cytochrome c in the intermembrane space (IMS) are transferred via the dinuclear copper A center (CU(A)) of subunit 2 and heme A of subunit 1 to the active site in subunit 1, a binuclear center (BNC) formed by heme A3 and copper B (CU(B)). The BNC reduces molecular oxygen to 2 water molecules using 4 electrons from cytochrome c in the IMS and 4 protons from the mitochondrial matrix.</text>
</comment>
<dbReference type="AlphaFoldDB" id="A0A165QRN6"/>
<dbReference type="GO" id="GO:0006123">
    <property type="term" value="P:mitochondrial electron transport, cytochrome c to oxygen"/>
    <property type="evidence" value="ECO:0007669"/>
    <property type="project" value="UniProtKB-UniRule"/>
</dbReference>
<dbReference type="GO" id="GO:0005743">
    <property type="term" value="C:mitochondrial inner membrane"/>
    <property type="evidence" value="ECO:0007669"/>
    <property type="project" value="UniProtKB-SubCell"/>
</dbReference>
<evidence type="ECO:0000256" key="4">
    <source>
        <dbReference type="ARBA" id="ARBA00022792"/>
    </source>
</evidence>
<sequence length="75" mass="8449">MLAVSRNARLARNAQRFVVQARGAAHFENTVYNNMPFRYDTGKGWFAFKLIAYCGTGFAIPFIAAYVTLKRNGKV</sequence>
<evidence type="ECO:0000256" key="1">
    <source>
        <dbReference type="ARBA" id="ARBA00004434"/>
    </source>
</evidence>
<organism evidence="8 9">
    <name type="scientific">Exidia glandulosa HHB12029</name>
    <dbReference type="NCBI Taxonomy" id="1314781"/>
    <lineage>
        <taxon>Eukaryota</taxon>
        <taxon>Fungi</taxon>
        <taxon>Dikarya</taxon>
        <taxon>Basidiomycota</taxon>
        <taxon>Agaricomycotina</taxon>
        <taxon>Agaricomycetes</taxon>
        <taxon>Auriculariales</taxon>
        <taxon>Exidiaceae</taxon>
        <taxon>Exidia</taxon>
    </lineage>
</organism>
<evidence type="ECO:0000313" key="9">
    <source>
        <dbReference type="Proteomes" id="UP000077266"/>
    </source>
</evidence>
<keyword evidence="7" id="KW-0812">Transmembrane</keyword>
<evidence type="ECO:0000256" key="3">
    <source>
        <dbReference type="ARBA" id="ARBA00010514"/>
    </source>
</evidence>
<dbReference type="OrthoDB" id="9974841at2759"/>
<evidence type="ECO:0000256" key="5">
    <source>
        <dbReference type="ARBA" id="ARBA00023128"/>
    </source>
</evidence>
<comment type="subcellular location">
    <subcellularLocation>
        <location evidence="1 7">Mitochondrion inner membrane</location>
        <topology evidence="1 7">Single-pass membrane protein</topology>
    </subcellularLocation>
</comment>
<comment type="similarity">
    <text evidence="3 7">Belongs to the cytochrome c oxidase VIIc family.</text>
</comment>
<gene>
    <name evidence="8" type="ORF">EXIGLDRAFT_758296</name>
</gene>
<feature type="transmembrane region" description="Helical" evidence="7">
    <location>
        <begin position="45"/>
        <end position="69"/>
    </location>
</feature>
<evidence type="ECO:0000256" key="7">
    <source>
        <dbReference type="RuleBase" id="RU368123"/>
    </source>
</evidence>
<reference evidence="8 9" key="1">
    <citation type="journal article" date="2016" name="Mol. Biol. Evol.">
        <title>Comparative Genomics of Early-Diverging Mushroom-Forming Fungi Provides Insights into the Origins of Lignocellulose Decay Capabilities.</title>
        <authorList>
            <person name="Nagy L.G."/>
            <person name="Riley R."/>
            <person name="Tritt A."/>
            <person name="Adam C."/>
            <person name="Daum C."/>
            <person name="Floudas D."/>
            <person name="Sun H."/>
            <person name="Yadav J.S."/>
            <person name="Pangilinan J."/>
            <person name="Larsson K.H."/>
            <person name="Matsuura K."/>
            <person name="Barry K."/>
            <person name="Labutti K."/>
            <person name="Kuo R."/>
            <person name="Ohm R.A."/>
            <person name="Bhattacharya S.S."/>
            <person name="Shirouzu T."/>
            <person name="Yoshinaga Y."/>
            <person name="Martin F.M."/>
            <person name="Grigoriev I.V."/>
            <person name="Hibbett D.S."/>
        </authorList>
    </citation>
    <scope>NUCLEOTIDE SEQUENCE [LARGE SCALE GENOMIC DNA]</scope>
    <source>
        <strain evidence="8 9">HHB12029</strain>
    </source>
</reference>
<evidence type="ECO:0000256" key="2">
    <source>
        <dbReference type="ARBA" id="ARBA00004673"/>
    </source>
</evidence>
<name>A0A165QRN6_EXIGL</name>
<dbReference type="EMBL" id="KV425882">
    <property type="protein sequence ID" value="KZW03986.1"/>
    <property type="molecule type" value="Genomic_DNA"/>
</dbReference>
<comment type="subunit">
    <text evidence="7">Component of the cytochrome c oxidase (complex IV, CIV), a multisubunit enzyme composed of a catalytic core of 3 subunits and several supernumerary subunits. The complex exists as a monomer or a dimer and forms supercomplexes (SCs) in the inner mitochondrial membrane with ubiquinol-cytochrome c oxidoreductase (cytochrome b-c1 complex, complex III, CIII).</text>
</comment>
<dbReference type="SUPFAM" id="SSF81427">
    <property type="entry name" value="Mitochondrial cytochrome c oxidase subunit VIIc (aka VIIIa)"/>
    <property type="match status" value="1"/>
</dbReference>
<keyword evidence="7" id="KW-0809">Transit peptide</keyword>
<evidence type="ECO:0000313" key="8">
    <source>
        <dbReference type="EMBL" id="KZW03986.1"/>
    </source>
</evidence>
<accession>A0A165QRN6</accession>
<evidence type="ECO:0000256" key="6">
    <source>
        <dbReference type="ARBA" id="ARBA00023136"/>
    </source>
</evidence>
<comment type="pathway">
    <text evidence="2 7">Energy metabolism; oxidative phosphorylation.</text>
</comment>
<dbReference type="InterPro" id="IPR036636">
    <property type="entry name" value="COX7C/Cox8_sf"/>
</dbReference>